<dbReference type="EMBL" id="LOCK01000001">
    <property type="protein sequence ID" value="KTE93590.1"/>
    <property type="molecule type" value="Genomic_DNA"/>
</dbReference>
<sequence>MMGVQLTGLGVIVALLWIITDYWEWTVPEGIGHKITAWKRKSYCSQITVKFTNQESIYRQEQFAFSLKRFLGEMERKMGLPVHCEIELWGEQDEYTEEELLYLKCLNQSFSGFTWSIQERIPQPQLGDQGSS</sequence>
<reference evidence="1 2" key="1">
    <citation type="submission" date="2015-12" db="EMBL/GenBank/DDBJ databases">
        <title>Draft Genome Sequence of Desulfitobacterium hafniense Strain DH, a Sulfate-reducing Bacterium Isolated from Paddy Soils.</title>
        <authorList>
            <person name="Bao P."/>
            <person name="Zhang X."/>
            <person name="Li G."/>
        </authorList>
    </citation>
    <scope>NUCLEOTIDE SEQUENCE [LARGE SCALE GENOMIC DNA]</scope>
    <source>
        <strain evidence="1 2">DH</strain>
    </source>
</reference>
<comment type="caution">
    <text evidence="1">The sequence shown here is derived from an EMBL/GenBank/DDBJ whole genome shotgun (WGS) entry which is preliminary data.</text>
</comment>
<protein>
    <submittedName>
        <fullName evidence="1">Uncharacterized protein</fullName>
    </submittedName>
</protein>
<dbReference type="OrthoDB" id="1809344at2"/>
<dbReference type="Proteomes" id="UP000054623">
    <property type="component" value="Unassembled WGS sequence"/>
</dbReference>
<evidence type="ECO:0000313" key="2">
    <source>
        <dbReference type="Proteomes" id="UP000054623"/>
    </source>
</evidence>
<dbReference type="RefSeq" id="WP_011462205.1">
    <property type="nucleotide sequence ID" value="NZ_LK996017.1"/>
</dbReference>
<evidence type="ECO:0000313" key="1">
    <source>
        <dbReference type="EMBL" id="KTE93590.1"/>
    </source>
</evidence>
<organism evidence="1 2">
    <name type="scientific">Desulfitobacterium hafniense</name>
    <name type="common">Desulfitobacterium frappieri</name>
    <dbReference type="NCBI Taxonomy" id="49338"/>
    <lineage>
        <taxon>Bacteria</taxon>
        <taxon>Bacillati</taxon>
        <taxon>Bacillota</taxon>
        <taxon>Clostridia</taxon>
        <taxon>Eubacteriales</taxon>
        <taxon>Desulfitobacteriaceae</taxon>
        <taxon>Desulfitobacterium</taxon>
    </lineage>
</organism>
<gene>
    <name evidence="1" type="ORF">AT727_01145</name>
</gene>
<dbReference type="AlphaFoldDB" id="A0A0W1JQE7"/>
<accession>A0A0W1JQE7</accession>
<proteinExistence type="predicted"/>
<name>A0A0W1JQE7_DESHA</name>